<feature type="transmembrane region" description="Helical" evidence="2">
    <location>
        <begin position="235"/>
        <end position="255"/>
    </location>
</feature>
<dbReference type="EMBL" id="CP139965">
    <property type="protein sequence ID" value="WQD79622.1"/>
    <property type="molecule type" value="Genomic_DNA"/>
</dbReference>
<feature type="compositionally biased region" description="Low complexity" evidence="1">
    <location>
        <begin position="69"/>
        <end position="87"/>
    </location>
</feature>
<reference evidence="3 4" key="1">
    <citation type="submission" date="2023-12" db="EMBL/GenBank/DDBJ databases">
        <title>Genome sequencing and assembly of bacterial species from a model synthetic community.</title>
        <authorList>
            <person name="Hogle S.L."/>
        </authorList>
    </citation>
    <scope>NUCLEOTIDE SEQUENCE [LARGE SCALE GENOMIC DNA]</scope>
    <source>
        <strain evidence="3 4">HAMBI 2494</strain>
    </source>
</reference>
<keyword evidence="2" id="KW-0812">Transmembrane</keyword>
<organism evidence="3 4">
    <name type="scientific">Paraburkholderia kururiensis</name>
    <dbReference type="NCBI Taxonomy" id="984307"/>
    <lineage>
        <taxon>Bacteria</taxon>
        <taxon>Pseudomonadati</taxon>
        <taxon>Pseudomonadota</taxon>
        <taxon>Betaproteobacteria</taxon>
        <taxon>Burkholderiales</taxon>
        <taxon>Burkholderiaceae</taxon>
        <taxon>Paraburkholderia</taxon>
    </lineage>
</organism>
<evidence type="ECO:0000256" key="1">
    <source>
        <dbReference type="SAM" id="MobiDB-lite"/>
    </source>
</evidence>
<feature type="transmembrane region" description="Helical" evidence="2">
    <location>
        <begin position="203"/>
        <end position="223"/>
    </location>
</feature>
<dbReference type="RefSeq" id="WP_114810495.1">
    <property type="nucleotide sequence ID" value="NZ_CP139965.1"/>
</dbReference>
<gene>
    <name evidence="3" type="ORF">U0042_08055</name>
</gene>
<feature type="compositionally biased region" description="Low complexity" evidence="1">
    <location>
        <begin position="7"/>
        <end position="46"/>
    </location>
</feature>
<accession>A0ABZ0WQH9</accession>
<proteinExistence type="predicted"/>
<evidence type="ECO:0000256" key="2">
    <source>
        <dbReference type="SAM" id="Phobius"/>
    </source>
</evidence>
<feature type="region of interest" description="Disordered" evidence="1">
    <location>
        <begin position="1"/>
        <end position="100"/>
    </location>
</feature>
<dbReference type="Proteomes" id="UP001325479">
    <property type="component" value="Chromosome"/>
</dbReference>
<keyword evidence="2" id="KW-0472">Membrane</keyword>
<keyword evidence="2" id="KW-1133">Transmembrane helix</keyword>
<name>A0ABZ0WQH9_9BURK</name>
<evidence type="ECO:0000313" key="4">
    <source>
        <dbReference type="Proteomes" id="UP001325479"/>
    </source>
</evidence>
<keyword evidence="4" id="KW-1185">Reference proteome</keyword>
<protein>
    <submittedName>
        <fullName evidence="3">Uncharacterized protein</fullName>
    </submittedName>
</protein>
<sequence length="306" mass="31032">MTIDRMGGVPRGTTTTGATGGADDPAQAATPRTAPAPPATGAARHAVLSALAGPPPRVGAASNTAPRIGAASNTGPTGTAPGPDGAARIGGVGGHRAPDGIRRTDEKLRTFFRATKRAGEAGIGKAREQASALKTRFFSFARPLRTRVSTGWPPQGGYGAPYASFVRPAPWSVRYGSPYGSSYGSSYGASFVAMTGTRLMSDAMFALAAGGVGALGTGGFGMGSSFGMGMLGFGLAPLVTAGVSSLLAGAIGYAVSRRPRFAQPGYGCLYNAHGFPQQGPYGPDLNGMWQRPMQRPVPRVVQGTVV</sequence>
<evidence type="ECO:0000313" key="3">
    <source>
        <dbReference type="EMBL" id="WQD79622.1"/>
    </source>
</evidence>